<dbReference type="InterPro" id="IPR010310">
    <property type="entry name" value="T7SS_ESAT-6-like"/>
</dbReference>
<evidence type="ECO:0000313" key="2">
    <source>
        <dbReference type="Proteomes" id="UP000431401"/>
    </source>
</evidence>
<dbReference type="AlphaFoldDB" id="A0A7K0DID2"/>
<dbReference type="Pfam" id="PF06013">
    <property type="entry name" value="WXG100"/>
    <property type="match status" value="1"/>
</dbReference>
<name>A0A7K0DID2_9NOCA</name>
<reference evidence="1 2" key="1">
    <citation type="submission" date="2019-10" db="EMBL/GenBank/DDBJ databases">
        <title>Nocardia macrotermitis sp. nov. and Nocardia aurantia sp. nov., isolated from the gut of fungus growing-termite Macrotermes natalensis.</title>
        <authorList>
            <person name="Benndorf R."/>
            <person name="Schwitalla J."/>
            <person name="Martin K."/>
            <person name="De Beer W."/>
            <person name="Kaster A.-K."/>
            <person name="Vollmers J."/>
            <person name="Poulsen M."/>
            <person name="Beemelmanns C."/>
        </authorList>
    </citation>
    <scope>NUCLEOTIDE SEQUENCE [LARGE SCALE GENOMIC DNA]</scope>
    <source>
        <strain evidence="1 2">RB56</strain>
    </source>
</reference>
<dbReference type="Proteomes" id="UP000431401">
    <property type="component" value="Unassembled WGS sequence"/>
</dbReference>
<organism evidence="1 2">
    <name type="scientific">Nocardia aurantia</name>
    <dbReference type="NCBI Taxonomy" id="2585199"/>
    <lineage>
        <taxon>Bacteria</taxon>
        <taxon>Bacillati</taxon>
        <taxon>Actinomycetota</taxon>
        <taxon>Actinomycetes</taxon>
        <taxon>Mycobacteriales</taxon>
        <taxon>Nocardiaceae</taxon>
        <taxon>Nocardia</taxon>
    </lineage>
</organism>
<evidence type="ECO:0000313" key="1">
    <source>
        <dbReference type="EMBL" id="MQY25052.1"/>
    </source>
</evidence>
<comment type="caution">
    <text evidence="1">The sequence shown here is derived from an EMBL/GenBank/DDBJ whole genome shotgun (WGS) entry which is preliminary data.</text>
</comment>
<proteinExistence type="predicted"/>
<keyword evidence="2" id="KW-1185">Reference proteome</keyword>
<dbReference type="EMBL" id="WEGI01000001">
    <property type="protein sequence ID" value="MQY25052.1"/>
    <property type="molecule type" value="Genomic_DNA"/>
</dbReference>
<dbReference type="InterPro" id="IPR036689">
    <property type="entry name" value="ESAT-6-like_sf"/>
</dbReference>
<sequence length="104" mass="11290">MAGMKQTEQVVGLSTYMADKRAEIDGLLAALEVQKESLVANWRSPAARMIFDRVIQEYRDEAHAMVNALQQHADNVKDASVKVTNADSLLSDSLNSAAASLKGL</sequence>
<protein>
    <recommendedName>
        <fullName evidence="3">ESAT-6-like protein</fullName>
    </recommendedName>
</protein>
<gene>
    <name evidence="1" type="ORF">NRB56_06060</name>
</gene>
<dbReference type="SUPFAM" id="SSF140453">
    <property type="entry name" value="EsxAB dimer-like"/>
    <property type="match status" value="1"/>
</dbReference>
<dbReference type="RefSeq" id="WP_019929478.1">
    <property type="nucleotide sequence ID" value="NZ_WEGI01000001.1"/>
</dbReference>
<dbReference type="OrthoDB" id="9847889at2"/>
<evidence type="ECO:0008006" key="3">
    <source>
        <dbReference type="Google" id="ProtNLM"/>
    </source>
</evidence>
<accession>A0A7K0DID2</accession>
<dbReference type="Gene3D" id="1.10.287.1060">
    <property type="entry name" value="ESAT-6-like"/>
    <property type="match status" value="1"/>
</dbReference>